<evidence type="ECO:0000313" key="9">
    <source>
        <dbReference type="Proteomes" id="UP000230154"/>
    </source>
</evidence>
<comment type="similarity">
    <text evidence="1">Belongs to the PNP/UDP phosphorylase family.</text>
</comment>
<evidence type="ECO:0000256" key="4">
    <source>
        <dbReference type="ARBA" id="ARBA00022676"/>
    </source>
</evidence>
<evidence type="ECO:0000256" key="3">
    <source>
        <dbReference type="ARBA" id="ARBA00021980"/>
    </source>
</evidence>
<evidence type="ECO:0000256" key="6">
    <source>
        <dbReference type="ARBA" id="ARBA00048447"/>
    </source>
</evidence>
<evidence type="ECO:0000256" key="2">
    <source>
        <dbReference type="ARBA" id="ARBA00011888"/>
    </source>
</evidence>
<keyword evidence="4" id="KW-0328">Glycosyltransferase</keyword>
<dbReference type="SUPFAM" id="SSF53167">
    <property type="entry name" value="Purine and uridine phosphorylases"/>
    <property type="match status" value="1"/>
</dbReference>
<accession>A0A2H0TR39</accession>
<dbReference type="InterPro" id="IPR000845">
    <property type="entry name" value="Nucleoside_phosphorylase_d"/>
</dbReference>
<dbReference type="PROSITE" id="PS01232">
    <property type="entry name" value="PNP_UDP_1"/>
    <property type="match status" value="1"/>
</dbReference>
<dbReference type="AlphaFoldDB" id="A0A2H0TR39"/>
<comment type="caution">
    <text evidence="8">The sequence shown here is derived from an EMBL/GenBank/DDBJ whole genome shotgun (WGS) entry which is preliminary data.</text>
</comment>
<dbReference type="Proteomes" id="UP000230154">
    <property type="component" value="Unassembled WGS sequence"/>
</dbReference>
<dbReference type="GO" id="GO:0005829">
    <property type="term" value="C:cytosol"/>
    <property type="evidence" value="ECO:0007669"/>
    <property type="project" value="TreeGrafter"/>
</dbReference>
<dbReference type="EC" id="2.4.2.3" evidence="2"/>
<dbReference type="Pfam" id="PF01048">
    <property type="entry name" value="PNP_UDP_1"/>
    <property type="match status" value="1"/>
</dbReference>
<evidence type="ECO:0000313" key="8">
    <source>
        <dbReference type="EMBL" id="PIR74608.1"/>
    </source>
</evidence>
<evidence type="ECO:0000256" key="1">
    <source>
        <dbReference type="ARBA" id="ARBA00010456"/>
    </source>
</evidence>
<dbReference type="PANTHER" id="PTHR43691">
    <property type="entry name" value="URIDINE PHOSPHORYLASE"/>
    <property type="match status" value="1"/>
</dbReference>
<dbReference type="Gene3D" id="3.40.50.1580">
    <property type="entry name" value="Nucleoside phosphorylase domain"/>
    <property type="match status" value="1"/>
</dbReference>
<name>A0A2H0TR39_9BACT</name>
<organism evidence="8 9">
    <name type="scientific">Candidatus Magasanikbacteria bacterium CG10_big_fil_rev_8_21_14_0_10_47_10</name>
    <dbReference type="NCBI Taxonomy" id="1974652"/>
    <lineage>
        <taxon>Bacteria</taxon>
        <taxon>Candidatus Magasanikiibacteriota</taxon>
    </lineage>
</organism>
<evidence type="ECO:0000256" key="5">
    <source>
        <dbReference type="ARBA" id="ARBA00022679"/>
    </source>
</evidence>
<sequence>MTVQPHLKIEAKDISPHVLLPGDPARVDIIGACLDDFCILSTNREYRCGIGSYGGKRITVCSTGIGCPSTAIATEELINAGAKYLIRVGTCGGAWRSDIPTGSLIIPTASVRDEGTTVEYIPQGFPAIADREIVNALVQSSEEQNAKYAIGINRTHDAFYGSQGAIAKWGMYLKEDRWKNEETPILSSEMESAALFVVASLRNVKAGAIFAVNANPEPLKDRMNNKDIAVVTENSEEISKQAIDTMIRVALEAMLKLP</sequence>
<evidence type="ECO:0000259" key="7">
    <source>
        <dbReference type="Pfam" id="PF01048"/>
    </source>
</evidence>
<dbReference type="GO" id="GO:0009164">
    <property type="term" value="P:nucleoside catabolic process"/>
    <property type="evidence" value="ECO:0007669"/>
    <property type="project" value="UniProtKB-ARBA"/>
</dbReference>
<dbReference type="InterPro" id="IPR035994">
    <property type="entry name" value="Nucleoside_phosphorylase_sf"/>
</dbReference>
<dbReference type="GO" id="GO:0004850">
    <property type="term" value="F:uridine phosphorylase activity"/>
    <property type="evidence" value="ECO:0007669"/>
    <property type="project" value="UniProtKB-EC"/>
</dbReference>
<dbReference type="InterPro" id="IPR018016">
    <property type="entry name" value="Nucleoside_phosphorylase_CS"/>
</dbReference>
<dbReference type="PANTHER" id="PTHR43691:SF11">
    <property type="entry name" value="FI09636P-RELATED"/>
    <property type="match status" value="1"/>
</dbReference>
<proteinExistence type="inferred from homology"/>
<reference evidence="9" key="1">
    <citation type="submission" date="2017-09" db="EMBL/GenBank/DDBJ databases">
        <title>Depth-based differentiation of microbial function through sediment-hosted aquifers and enrichment of novel symbionts in the deep terrestrial subsurface.</title>
        <authorList>
            <person name="Probst A.J."/>
            <person name="Ladd B."/>
            <person name="Jarett J.K."/>
            <person name="Geller-Mcgrath D.E."/>
            <person name="Sieber C.M.K."/>
            <person name="Emerson J.B."/>
            <person name="Anantharaman K."/>
            <person name="Thomas B.C."/>
            <person name="Malmstrom R."/>
            <person name="Stieglmeier M."/>
            <person name="Klingl A."/>
            <person name="Woyke T."/>
            <person name="Ryan C.M."/>
            <person name="Banfield J.F."/>
        </authorList>
    </citation>
    <scope>NUCLEOTIDE SEQUENCE [LARGE SCALE GENOMIC DNA]</scope>
</reference>
<dbReference type="CDD" id="cd17767">
    <property type="entry name" value="UP_EcUdp-like"/>
    <property type="match status" value="1"/>
</dbReference>
<protein>
    <recommendedName>
        <fullName evidence="3">Uridine phosphorylase</fullName>
        <ecNumber evidence="2">2.4.2.3</ecNumber>
    </recommendedName>
</protein>
<feature type="domain" description="Nucleoside phosphorylase" evidence="7">
    <location>
        <begin position="17"/>
        <end position="246"/>
    </location>
</feature>
<comment type="catalytic activity">
    <reaction evidence="6">
        <text>uridine + phosphate = alpha-D-ribose 1-phosphate + uracil</text>
        <dbReference type="Rhea" id="RHEA:24388"/>
        <dbReference type="ChEBI" id="CHEBI:16704"/>
        <dbReference type="ChEBI" id="CHEBI:17568"/>
        <dbReference type="ChEBI" id="CHEBI:43474"/>
        <dbReference type="ChEBI" id="CHEBI:57720"/>
        <dbReference type="EC" id="2.4.2.3"/>
    </reaction>
</comment>
<gene>
    <name evidence="8" type="ORF">COU35_01515</name>
</gene>
<keyword evidence="5" id="KW-0808">Transferase</keyword>
<dbReference type="EMBL" id="PFCB01000015">
    <property type="protein sequence ID" value="PIR74608.1"/>
    <property type="molecule type" value="Genomic_DNA"/>
</dbReference>